<dbReference type="NCBIfam" id="TIGR02777">
    <property type="entry name" value="LigD_PE_dom"/>
    <property type="match status" value="1"/>
</dbReference>
<keyword evidence="15" id="KW-0233">DNA recombination</keyword>
<keyword evidence="10" id="KW-0378">Hydrolase</keyword>
<evidence type="ECO:0000256" key="17">
    <source>
        <dbReference type="ARBA" id="ARBA00023211"/>
    </source>
</evidence>
<dbReference type="InterPro" id="IPR014146">
    <property type="entry name" value="LigD_ligase_dom"/>
</dbReference>
<dbReference type="EC" id="6.5.1.1" evidence="2"/>
<dbReference type="AlphaFoldDB" id="A0A291LYI5"/>
<dbReference type="NCBIfam" id="TIGR02779">
    <property type="entry name" value="NHEJ_ligase_lig"/>
    <property type="match status" value="1"/>
</dbReference>
<keyword evidence="18" id="KW-0511">Multifunctional enzyme</keyword>
<dbReference type="Pfam" id="PF04679">
    <property type="entry name" value="DNA_ligase_A_C"/>
    <property type="match status" value="1"/>
</dbReference>
<dbReference type="SUPFAM" id="SSF56091">
    <property type="entry name" value="DNA ligase/mRNA capping enzyme, catalytic domain"/>
    <property type="match status" value="1"/>
</dbReference>
<dbReference type="GO" id="GO:0046872">
    <property type="term" value="F:metal ion binding"/>
    <property type="evidence" value="ECO:0007669"/>
    <property type="project" value="UniProtKB-KW"/>
</dbReference>
<dbReference type="PANTHER" id="PTHR42705">
    <property type="entry name" value="BIFUNCTIONAL NON-HOMOLOGOUS END JOINING PROTEIN LIGD"/>
    <property type="match status" value="1"/>
</dbReference>
<evidence type="ECO:0000313" key="22">
    <source>
        <dbReference type="EMBL" id="ATI41803.1"/>
    </source>
</evidence>
<dbReference type="PROSITE" id="PS50160">
    <property type="entry name" value="DNA_LIGASE_A3"/>
    <property type="match status" value="1"/>
</dbReference>
<keyword evidence="23" id="KW-1185">Reference proteome</keyword>
<dbReference type="GO" id="GO:0003910">
    <property type="term" value="F:DNA ligase (ATP) activity"/>
    <property type="evidence" value="ECO:0007669"/>
    <property type="project" value="UniProtKB-EC"/>
</dbReference>
<evidence type="ECO:0000256" key="2">
    <source>
        <dbReference type="ARBA" id="ARBA00012727"/>
    </source>
</evidence>
<evidence type="ECO:0000256" key="13">
    <source>
        <dbReference type="ARBA" id="ARBA00022932"/>
    </source>
</evidence>
<dbReference type="RefSeq" id="WP_097373145.1">
    <property type="nucleotide sequence ID" value="NZ_CP021404.1"/>
</dbReference>
<evidence type="ECO:0000256" key="14">
    <source>
        <dbReference type="ARBA" id="ARBA00023125"/>
    </source>
</evidence>
<keyword evidence="8" id="KW-0547">Nucleotide-binding</keyword>
<feature type="domain" description="ATP-dependent DNA ligase family profile" evidence="21">
    <location>
        <begin position="296"/>
        <end position="422"/>
    </location>
</feature>
<dbReference type="Pfam" id="PF21686">
    <property type="entry name" value="LigD_Prim-Pol"/>
    <property type="match status" value="1"/>
</dbReference>
<keyword evidence="13" id="KW-0239">DNA-directed DNA polymerase</keyword>
<dbReference type="GO" id="GO:0006281">
    <property type="term" value="P:DNA repair"/>
    <property type="evidence" value="ECO:0007669"/>
    <property type="project" value="UniProtKB-KW"/>
</dbReference>
<dbReference type="GO" id="GO:0003677">
    <property type="term" value="F:DNA binding"/>
    <property type="evidence" value="ECO:0007669"/>
    <property type="project" value="UniProtKB-KW"/>
</dbReference>
<proteinExistence type="predicted"/>
<sequence length="818" mass="90616">MGRLDRYLERRDFSATPEPSDAGAAPALALRYSIQKHAATRTHFDLRLEWDGALLSWAVTRGPSFHLGEKRLAVRTEDHPISYLEFEGNIPARHYGAGAVMLWDLGHWEPLTPVDKGLRKGHLEFRLHGVRLSGAWHLIRMNTKEKRENWLLTKQEDEVAGRRDPVTQYRRGVTSRRSLAEIRKDAPPVDLREGKRPRFAKPQLATLSDTLPEGDAWWHELKFDGYRGMVALGQGGPKAYTRNGKDWSDRFASLLPAFDDLPCDSALIDGEIVAGAGIQGFSALQDALKTGGPFRFYAFDLLERDGKDLTGAPLTDRRAELEDLWRGMSPLGRVQLSPIIERRPEQVFGDICSAGGEGLISKRIDAPYRHSRTKDWLKVKCELRDEFVILGWQPSDKRGRPFASLLLGANAGGEMRYVGKVGTGFSEDDMDRLIRAMRPLSRKTPPAEADPADTRDAQWITPRLVAEVQYAERTANGLLRHARYLGLREDKPAKDVEIDNDRSTEAVMDTDAGQSADKLTVAGLRISSGDRVVYPDAGITKAQVAEYYAALADRILPFAADRPLSLLRLPEGLKGETFFQKHAGKGFPDALREMALEESDGGTASYMYVTDAAGLVGAAQMGALELHIWGSRRDRLDRPDRMVFDLDPDPGLGFADVTAAASDLRDRLEALGLPSWPLLSGGKGVHVVVPLRRVAGWDTVKLYARIFATLLASEEPDRFVATMSKAKRKGRIFIDWLRNERGATAIAPYSLRARAGAPVAVPVRWDDLRGYDSAQVFDLPRVQAGDIPDPELPDPGSLTEPRISALEAALATAQEADD</sequence>
<keyword evidence="12" id="KW-0067">ATP-binding</keyword>
<dbReference type="KEGG" id="cmag:CBW24_07195"/>
<dbReference type="InterPro" id="IPR012309">
    <property type="entry name" value="DNA_ligase_ATP-dep_C"/>
</dbReference>
<dbReference type="Gene3D" id="3.90.920.10">
    <property type="entry name" value="DNA primase, PRIM domain"/>
    <property type="match status" value="1"/>
</dbReference>
<evidence type="ECO:0000256" key="20">
    <source>
        <dbReference type="ARBA" id="ARBA00034003"/>
    </source>
</evidence>
<keyword evidence="16" id="KW-0234">DNA repair</keyword>
<dbReference type="Gene3D" id="3.30.470.30">
    <property type="entry name" value="DNA ligase/mRNA capping enzyme"/>
    <property type="match status" value="1"/>
</dbReference>
<evidence type="ECO:0000256" key="6">
    <source>
        <dbReference type="ARBA" id="ARBA00022722"/>
    </source>
</evidence>
<evidence type="ECO:0000259" key="21">
    <source>
        <dbReference type="PROSITE" id="PS50160"/>
    </source>
</evidence>
<dbReference type="Gene3D" id="3.30.1490.70">
    <property type="match status" value="1"/>
</dbReference>
<dbReference type="PANTHER" id="PTHR42705:SF2">
    <property type="entry name" value="BIFUNCTIONAL NON-HOMOLOGOUS END JOINING PROTEIN LIGD"/>
    <property type="match status" value="1"/>
</dbReference>
<keyword evidence="3 22" id="KW-0436">Ligase</keyword>
<dbReference type="Pfam" id="PF13298">
    <property type="entry name" value="LigD_N"/>
    <property type="match status" value="1"/>
</dbReference>
<dbReference type="InterPro" id="IPR014145">
    <property type="entry name" value="LigD_pol_dom"/>
</dbReference>
<dbReference type="OrthoDB" id="9802472at2"/>
<evidence type="ECO:0000256" key="1">
    <source>
        <dbReference type="ARBA" id="ARBA00001936"/>
    </source>
</evidence>
<evidence type="ECO:0000256" key="10">
    <source>
        <dbReference type="ARBA" id="ARBA00022801"/>
    </source>
</evidence>
<dbReference type="NCBIfam" id="TIGR02776">
    <property type="entry name" value="NHEJ_ligase_prk"/>
    <property type="match status" value="1"/>
</dbReference>
<gene>
    <name evidence="22" type="ORF">CBW24_07195</name>
</gene>
<dbReference type="NCBIfam" id="TIGR02778">
    <property type="entry name" value="ligD_pol"/>
    <property type="match status" value="1"/>
</dbReference>
<dbReference type="GO" id="GO:0005524">
    <property type="term" value="F:ATP binding"/>
    <property type="evidence" value="ECO:0007669"/>
    <property type="project" value="UniProtKB-KW"/>
</dbReference>
<dbReference type="InterPro" id="IPR014144">
    <property type="entry name" value="LigD_PE_domain"/>
</dbReference>
<dbReference type="Proteomes" id="UP000219050">
    <property type="component" value="Chromosome"/>
</dbReference>
<protein>
    <recommendedName>
        <fullName evidence="2">DNA ligase (ATP)</fullName>
        <ecNumber evidence="2">6.5.1.1</ecNumber>
    </recommendedName>
    <alternativeName>
        <fullName evidence="19">NHEJ DNA polymerase</fullName>
    </alternativeName>
</protein>
<dbReference type="SUPFAM" id="SSF50249">
    <property type="entry name" value="Nucleic acid-binding proteins"/>
    <property type="match status" value="1"/>
</dbReference>
<keyword evidence="5" id="KW-0548">Nucleotidyltransferase</keyword>
<dbReference type="InterPro" id="IPR014143">
    <property type="entry name" value="NHEJ_ligase_prk"/>
</dbReference>
<dbReference type="CDD" id="cd04862">
    <property type="entry name" value="PaeLigD_Pol_like"/>
    <property type="match status" value="1"/>
</dbReference>
<evidence type="ECO:0000256" key="19">
    <source>
        <dbReference type="ARBA" id="ARBA00029943"/>
    </source>
</evidence>
<dbReference type="GO" id="GO:0003887">
    <property type="term" value="F:DNA-directed DNA polymerase activity"/>
    <property type="evidence" value="ECO:0007669"/>
    <property type="project" value="UniProtKB-KW"/>
</dbReference>
<evidence type="ECO:0000256" key="3">
    <source>
        <dbReference type="ARBA" id="ARBA00022598"/>
    </source>
</evidence>
<dbReference type="InterPro" id="IPR012310">
    <property type="entry name" value="DNA_ligase_ATP-dep_cent"/>
</dbReference>
<evidence type="ECO:0000256" key="9">
    <source>
        <dbReference type="ARBA" id="ARBA00022763"/>
    </source>
</evidence>
<keyword evidence="11" id="KW-0269">Exonuclease</keyword>
<name>A0A291LYI5_9RHOB</name>
<keyword evidence="17" id="KW-0464">Manganese</keyword>
<dbReference type="EMBL" id="CP021404">
    <property type="protein sequence ID" value="ATI41803.1"/>
    <property type="molecule type" value="Genomic_DNA"/>
</dbReference>
<keyword evidence="7" id="KW-0479">Metal-binding</keyword>
<keyword evidence="6" id="KW-0540">Nuclease</keyword>
<dbReference type="CDD" id="cd07971">
    <property type="entry name" value="OBF_DNA_ligase_LigD"/>
    <property type="match status" value="1"/>
</dbReference>
<comment type="catalytic activity">
    <reaction evidence="20">
        <text>ATP + (deoxyribonucleotide)n-3'-hydroxyl + 5'-phospho-(deoxyribonucleotide)m = (deoxyribonucleotide)n+m + AMP + diphosphate.</text>
        <dbReference type="EC" id="6.5.1.1"/>
    </reaction>
</comment>
<dbReference type="InterPro" id="IPR052171">
    <property type="entry name" value="NHEJ_LigD"/>
</dbReference>
<dbReference type="Pfam" id="PF01068">
    <property type="entry name" value="DNA_ligase_A_M"/>
    <property type="match status" value="1"/>
</dbReference>
<accession>A0A291LYI5</accession>
<dbReference type="CDD" id="cd07906">
    <property type="entry name" value="Adenylation_DNA_ligase_LigD_LigC"/>
    <property type="match status" value="1"/>
</dbReference>
<dbReference type="InterPro" id="IPR033651">
    <property type="entry name" value="PaeLigD_Pol-like"/>
</dbReference>
<evidence type="ECO:0000256" key="15">
    <source>
        <dbReference type="ARBA" id="ARBA00023172"/>
    </source>
</evidence>
<evidence type="ECO:0000256" key="4">
    <source>
        <dbReference type="ARBA" id="ARBA00022679"/>
    </source>
</evidence>
<evidence type="ECO:0000256" key="16">
    <source>
        <dbReference type="ARBA" id="ARBA00023204"/>
    </source>
</evidence>
<dbReference type="GO" id="GO:0004527">
    <property type="term" value="F:exonuclease activity"/>
    <property type="evidence" value="ECO:0007669"/>
    <property type="project" value="UniProtKB-KW"/>
</dbReference>
<reference evidence="22 23" key="1">
    <citation type="submission" date="2017-05" db="EMBL/GenBank/DDBJ databases">
        <title>Comparative genomic and metabolic analysis of manganese-oxidizing mechanisms in Celeribater manganoxidans DY25T: its adaption to the environment of polymetallic nodule.</title>
        <authorList>
            <person name="Wang X."/>
        </authorList>
    </citation>
    <scope>NUCLEOTIDE SEQUENCE [LARGE SCALE GENOMIC DNA]</scope>
    <source>
        <strain evidence="22 23">DY25</strain>
    </source>
</reference>
<evidence type="ECO:0000256" key="18">
    <source>
        <dbReference type="ARBA" id="ARBA00023268"/>
    </source>
</evidence>
<evidence type="ECO:0000256" key="11">
    <source>
        <dbReference type="ARBA" id="ARBA00022839"/>
    </source>
</evidence>
<dbReference type="InterPro" id="IPR012340">
    <property type="entry name" value="NA-bd_OB-fold"/>
</dbReference>
<dbReference type="Gene3D" id="2.40.50.140">
    <property type="entry name" value="Nucleic acid-binding proteins"/>
    <property type="match status" value="1"/>
</dbReference>
<evidence type="ECO:0000256" key="7">
    <source>
        <dbReference type="ARBA" id="ARBA00022723"/>
    </source>
</evidence>
<evidence type="ECO:0000256" key="12">
    <source>
        <dbReference type="ARBA" id="ARBA00022840"/>
    </source>
</evidence>
<dbReference type="GO" id="GO:0006310">
    <property type="term" value="P:DNA recombination"/>
    <property type="evidence" value="ECO:0007669"/>
    <property type="project" value="UniProtKB-KW"/>
</dbReference>
<keyword evidence="9" id="KW-0227">DNA damage</keyword>
<organism evidence="22 23">
    <name type="scientific">Pacificitalea manganoxidans</name>
    <dbReference type="NCBI Taxonomy" id="1411902"/>
    <lineage>
        <taxon>Bacteria</taxon>
        <taxon>Pseudomonadati</taxon>
        <taxon>Pseudomonadota</taxon>
        <taxon>Alphaproteobacteria</taxon>
        <taxon>Rhodobacterales</taxon>
        <taxon>Paracoccaceae</taxon>
        <taxon>Pacificitalea</taxon>
    </lineage>
</organism>
<comment type="cofactor">
    <cofactor evidence="1">
        <name>Mn(2+)</name>
        <dbReference type="ChEBI" id="CHEBI:29035"/>
    </cofactor>
</comment>
<evidence type="ECO:0000256" key="8">
    <source>
        <dbReference type="ARBA" id="ARBA00022741"/>
    </source>
</evidence>
<evidence type="ECO:0000256" key="5">
    <source>
        <dbReference type="ARBA" id="ARBA00022695"/>
    </source>
</evidence>
<keyword evidence="4" id="KW-0808">Transferase</keyword>
<keyword evidence="14" id="KW-0238">DNA-binding</keyword>
<evidence type="ECO:0000313" key="23">
    <source>
        <dbReference type="Proteomes" id="UP000219050"/>
    </source>
</evidence>